<protein>
    <submittedName>
        <fullName evidence="1">Uncharacterized protein</fullName>
    </submittedName>
</protein>
<reference evidence="1" key="1">
    <citation type="submission" date="2023-04" db="EMBL/GenBank/DDBJ databases">
        <title>Draft Genome sequencing of Naganishia species isolated from polar environments using Oxford Nanopore Technology.</title>
        <authorList>
            <person name="Leo P."/>
            <person name="Venkateswaran K."/>
        </authorList>
    </citation>
    <scope>NUCLEOTIDE SEQUENCE</scope>
    <source>
        <strain evidence="1">MNA-CCFEE 5262</strain>
    </source>
</reference>
<proteinExistence type="predicted"/>
<name>A0ACC2VRW9_9TREE</name>
<dbReference type="Proteomes" id="UP001230649">
    <property type="component" value="Unassembled WGS sequence"/>
</dbReference>
<gene>
    <name evidence="1" type="ORF">QFC20_005015</name>
</gene>
<evidence type="ECO:0000313" key="2">
    <source>
        <dbReference type="Proteomes" id="UP001230649"/>
    </source>
</evidence>
<sequence length="1488" mass="161463">MYLARAPPPQKHSSGWLSYMFGTTPGHTAGDTPKEEERPMDPVERRTSNVSAEPVLPGTFPIAPRNDPVDAGKREESVRGGGRLGGSIAEPVKPKAPVTTTPALVLPSTYVKPSPAITKSPLNSAKPTTFASTLASPPVITGTPAYGLSSARGRDGLTEAERVRKEWQDAQKEARKAKRREERQRLKEQEREAARNESRVQQIIIPQPVIVPSHPVTHAQRFMDQHEQAPAHRTKRARQANGTSAPGTNDDTANGSQTRTHHSHHHNRPAETGRLLRQASMRRRNVWDDLGDAAVTEGPAPPAFEARQRGASSLGRVVEGQEDARPDFDPNDPPPPFPEDASSLNGTAQRPRSPPPSFEVAVAQLQVNAQIRRASSIRSSSDRSSDASAPDEGPWTEDEERLREERAAWEKDIADSLSFEERLAKVAARMEALEASGNEDGMDHAASGDKELNIEAHNDAIIQGNHEAPANHDSRNDDDNVQRASEDATADTFVEAEPIFRFSKEEKGKGKAVDMRKEEMEKGKAVGERNALGLASDVDLGAVDDQLARNAEPVIASSGPVMEETERPSRSYIAQSPRKSTNLVQTIETNKEMTESPAPASIAPASPAPERPLPALPQPLFHRKPSSGRESNPWKLLRKMSSAGPPSPAVDSSASPPQSPSVSQRQNSDSWTPDRQSLGRTPSNGDERPKSARRPSALSRMTSQLFKPNLGLEPSTRGERGASEAGQDREKAADEEKVEELQSPSSKITSLPLAESPTTPYSYRSPETYTRQLPNQPYIAAKHPFNRAVKPAWMQAGLPISQDSRAIMLNGPERPKPPAPAEPEQQEIPTSAAAAVEPTREPTRTLTKPRETVPASRLPPPPPISIRNPLPARDSVDAMPPPKLATHPDEGSATDSNLTASNGSEDSEDDSEDDSSSTSSSSSAAEVMAKRRVSTYRLLPPRGIPLEVLRSSEPPPPSRHGERKERARPHGPRTRDPPPLPPRPHAIAEESAEEAEPAAATRAPPAPPAPIQATRVFPPSFPPQPSKKSQPITDQAAVSLQPAPKVEPTPKPEPTREPPIPSPLLPSREVSAELTDAPLKRAPPPVPPRKLHARKPSTGKPAPVAMEPIKEPTLQERIMASLLPEAPSHERSLSRDLQESIRASIVPADTAEPASARARPASYKPIGGTTTPQTAPVFHTAKPKRKAGNGTPAGRLNIRPRFDDRPDLELKSQLALRVNRWRMKEIPWTREEIEEELRRMAHQVEDDDPTPPKVERTQSSPEIATKGMGAANVGSGRIRNNQLRITSTSTADSAQGKYISASEAHASPKSQAPTSPAQLTRQLTPKEPSPSATSHQRSGSVQQATSGPSQAHTVSQRPQVKRVPTVEYTDLDLAAARLEGTADEFEGIHEITSFVSENGRHGATPSELSNLFIAPVEVESRRTTKDGKTKLKLSALGVRVLKCSVCLNQFRSGEILAMMPNCGHVGHQKCVVDWLTRDARCMVCRQAL</sequence>
<comment type="caution">
    <text evidence="1">The sequence shown here is derived from an EMBL/GenBank/DDBJ whole genome shotgun (WGS) entry which is preliminary data.</text>
</comment>
<keyword evidence="2" id="KW-1185">Reference proteome</keyword>
<dbReference type="EMBL" id="JASBWS010000065">
    <property type="protein sequence ID" value="KAJ9102190.1"/>
    <property type="molecule type" value="Genomic_DNA"/>
</dbReference>
<organism evidence="1 2">
    <name type="scientific">Naganishia adeliensis</name>
    <dbReference type="NCBI Taxonomy" id="92952"/>
    <lineage>
        <taxon>Eukaryota</taxon>
        <taxon>Fungi</taxon>
        <taxon>Dikarya</taxon>
        <taxon>Basidiomycota</taxon>
        <taxon>Agaricomycotina</taxon>
        <taxon>Tremellomycetes</taxon>
        <taxon>Filobasidiales</taxon>
        <taxon>Filobasidiaceae</taxon>
        <taxon>Naganishia</taxon>
    </lineage>
</organism>
<evidence type="ECO:0000313" key="1">
    <source>
        <dbReference type="EMBL" id="KAJ9102190.1"/>
    </source>
</evidence>
<accession>A0ACC2VRW9</accession>